<dbReference type="AlphaFoldDB" id="A0A2G0CGP7"/>
<dbReference type="NCBIfam" id="TIGR00619">
    <property type="entry name" value="sbcd"/>
    <property type="match status" value="1"/>
</dbReference>
<gene>
    <name evidence="7" type="primary">sbcD</name>
    <name evidence="10" type="ORF">CGL56_06760</name>
</gene>
<dbReference type="InterPro" id="IPR004593">
    <property type="entry name" value="SbcD"/>
</dbReference>
<keyword evidence="6 7" id="KW-0269">Exonuclease</keyword>
<evidence type="ECO:0000259" key="9">
    <source>
        <dbReference type="Pfam" id="PF12320"/>
    </source>
</evidence>
<sequence>MRILHTADWHLGHRLYTRDRTPEHRAALQWLLRTVEEEAVDVVIIAGDVFDVTNPSNQAKELYYEFLAGLVKTRCASAVIVGGNHDSASLLDAPRGLLRALQLHVVGAAHTDASERVLPIRCAAGELLVAAVPYLRERDLRSAQFGEGSTDRLQALREGIRRHFTEIAEAAREMRQDPGTPIVATGHLFAAGAADDEEKKSYIYQADENNIEAAHFPDCFDYVALGHVHRAQRIGDNDRIRYAGSLVPLTFVEGQASRSVCLVELGRAGEAVRTRKINVPAARTLLRLHATFAEVKDRLREAVRELPPPPALQPWVEVRIKTDTPIPNLREKLYAVIREAAGDTPDAAPVDILRISTERQTARPGGQADDTPRQLDELQPVDVFEQLCEREAFPADHRDGLKNDFRELYNWISEQDEA</sequence>
<dbReference type="Proteomes" id="UP000226437">
    <property type="component" value="Unassembled WGS sequence"/>
</dbReference>
<dbReference type="InterPro" id="IPR029052">
    <property type="entry name" value="Metallo-depent_PP-like"/>
</dbReference>
<dbReference type="RefSeq" id="WP_099105770.1">
    <property type="nucleotide sequence ID" value="NZ_JAATJF010000002.1"/>
</dbReference>
<dbReference type="InterPro" id="IPR026843">
    <property type="entry name" value="SbcD_C"/>
</dbReference>
<feature type="domain" description="Calcineurin-like phosphoesterase" evidence="8">
    <location>
        <begin position="1"/>
        <end position="230"/>
    </location>
</feature>
<dbReference type="GO" id="GO:0006260">
    <property type="term" value="P:DNA replication"/>
    <property type="evidence" value="ECO:0007669"/>
    <property type="project" value="UniProtKB-KW"/>
</dbReference>
<name>A0A2G0CGP7_9BACT</name>
<evidence type="ECO:0000313" key="10">
    <source>
        <dbReference type="EMBL" id="PHK99153.1"/>
    </source>
</evidence>
<evidence type="ECO:0000259" key="8">
    <source>
        <dbReference type="Pfam" id="PF00149"/>
    </source>
</evidence>
<feature type="domain" description="Nuclease SbcCD subunit D C-terminal" evidence="9">
    <location>
        <begin position="283"/>
        <end position="391"/>
    </location>
</feature>
<proteinExistence type="inferred from homology"/>
<reference evidence="10 11" key="1">
    <citation type="submission" date="2017-10" db="EMBL/GenBank/DDBJ databases">
        <title>The draft genome sequence of Lewinella marina KCTC 32374.</title>
        <authorList>
            <person name="Wang K."/>
        </authorList>
    </citation>
    <scope>NUCLEOTIDE SEQUENCE [LARGE SCALE GENOMIC DNA]</scope>
    <source>
        <strain evidence="10 11">MKG-38</strain>
    </source>
</reference>
<dbReference type="CDD" id="cd00840">
    <property type="entry name" value="MPP_Mre11_N"/>
    <property type="match status" value="1"/>
</dbReference>
<dbReference type="Gene3D" id="3.60.21.10">
    <property type="match status" value="1"/>
</dbReference>
<dbReference type="SUPFAM" id="SSF56300">
    <property type="entry name" value="Metallo-dependent phosphatases"/>
    <property type="match status" value="1"/>
</dbReference>
<comment type="similarity">
    <text evidence="1 7">Belongs to the SbcD family.</text>
</comment>
<keyword evidence="11" id="KW-1185">Reference proteome</keyword>
<protein>
    <recommendedName>
        <fullName evidence="3 7">Nuclease SbcCD subunit D</fullName>
    </recommendedName>
</protein>
<keyword evidence="4 7" id="KW-0540">Nuclease</keyword>
<evidence type="ECO:0000256" key="2">
    <source>
        <dbReference type="ARBA" id="ARBA00011322"/>
    </source>
</evidence>
<dbReference type="InterPro" id="IPR004843">
    <property type="entry name" value="Calcineurin-like_PHP"/>
</dbReference>
<dbReference type="EMBL" id="PDLO01000002">
    <property type="protein sequence ID" value="PHK99153.1"/>
    <property type="molecule type" value="Genomic_DNA"/>
</dbReference>
<comment type="subunit">
    <text evidence="2 7">Heterodimer of SbcC and SbcD.</text>
</comment>
<dbReference type="PANTHER" id="PTHR30337:SF0">
    <property type="entry name" value="NUCLEASE SBCCD SUBUNIT D"/>
    <property type="match status" value="1"/>
</dbReference>
<evidence type="ECO:0000256" key="1">
    <source>
        <dbReference type="ARBA" id="ARBA00010555"/>
    </source>
</evidence>
<dbReference type="Pfam" id="PF12320">
    <property type="entry name" value="SbcD_C"/>
    <property type="match status" value="1"/>
</dbReference>
<keyword evidence="7" id="KW-0255">Endonuclease</keyword>
<keyword evidence="5 7" id="KW-0378">Hydrolase</keyword>
<comment type="function">
    <text evidence="7">SbcCD cleaves DNA hairpin structures. These structures can inhibit DNA replication and are intermediates in certain DNA recombination reactions. The complex acts as a 3'-&gt;5' double strand exonuclease that can open hairpins. It also has a 5' single-strand endonuclease activity.</text>
</comment>
<evidence type="ECO:0000256" key="3">
    <source>
        <dbReference type="ARBA" id="ARBA00013365"/>
    </source>
</evidence>
<evidence type="ECO:0000256" key="7">
    <source>
        <dbReference type="RuleBase" id="RU363069"/>
    </source>
</evidence>
<dbReference type="PANTHER" id="PTHR30337">
    <property type="entry name" value="COMPONENT OF ATP-DEPENDENT DSDNA EXONUCLEASE"/>
    <property type="match status" value="1"/>
</dbReference>
<evidence type="ECO:0000256" key="6">
    <source>
        <dbReference type="ARBA" id="ARBA00022839"/>
    </source>
</evidence>
<accession>A0A2G0CGP7</accession>
<comment type="caution">
    <text evidence="10">The sequence shown here is derived from an EMBL/GenBank/DDBJ whole genome shotgun (WGS) entry which is preliminary data.</text>
</comment>
<dbReference type="Pfam" id="PF00149">
    <property type="entry name" value="Metallophos"/>
    <property type="match status" value="1"/>
</dbReference>
<dbReference type="InterPro" id="IPR050535">
    <property type="entry name" value="DNA_Repair-Maintenance_Comp"/>
</dbReference>
<keyword evidence="7" id="KW-0235">DNA replication</keyword>
<dbReference type="GO" id="GO:0004519">
    <property type="term" value="F:endonuclease activity"/>
    <property type="evidence" value="ECO:0007669"/>
    <property type="project" value="UniProtKB-KW"/>
</dbReference>
<keyword evidence="7" id="KW-0233">DNA recombination</keyword>
<evidence type="ECO:0000256" key="4">
    <source>
        <dbReference type="ARBA" id="ARBA00022722"/>
    </source>
</evidence>
<dbReference type="GO" id="GO:0008408">
    <property type="term" value="F:3'-5' exonuclease activity"/>
    <property type="evidence" value="ECO:0007669"/>
    <property type="project" value="InterPro"/>
</dbReference>
<evidence type="ECO:0000313" key="11">
    <source>
        <dbReference type="Proteomes" id="UP000226437"/>
    </source>
</evidence>
<dbReference type="OrthoDB" id="9773856at2"/>
<organism evidence="10 11">
    <name type="scientific">Neolewinella marina</name>
    <dbReference type="NCBI Taxonomy" id="438751"/>
    <lineage>
        <taxon>Bacteria</taxon>
        <taxon>Pseudomonadati</taxon>
        <taxon>Bacteroidota</taxon>
        <taxon>Saprospiria</taxon>
        <taxon>Saprospirales</taxon>
        <taxon>Lewinellaceae</taxon>
        <taxon>Neolewinella</taxon>
    </lineage>
</organism>
<evidence type="ECO:0000256" key="5">
    <source>
        <dbReference type="ARBA" id="ARBA00022801"/>
    </source>
</evidence>
<dbReference type="InterPro" id="IPR041796">
    <property type="entry name" value="Mre11_N"/>
</dbReference>
<dbReference type="GO" id="GO:0006310">
    <property type="term" value="P:DNA recombination"/>
    <property type="evidence" value="ECO:0007669"/>
    <property type="project" value="UniProtKB-KW"/>
</dbReference>